<dbReference type="EMBL" id="FQVN01000002">
    <property type="protein sequence ID" value="SHE93865.1"/>
    <property type="molecule type" value="Genomic_DNA"/>
</dbReference>
<accession>A0A1M4XK37</accession>
<gene>
    <name evidence="2" type="ORF">SAMN05444320_10230</name>
</gene>
<dbReference type="Pfam" id="PF12680">
    <property type="entry name" value="SnoaL_2"/>
    <property type="match status" value="1"/>
</dbReference>
<dbReference type="SUPFAM" id="SSF54427">
    <property type="entry name" value="NTF2-like"/>
    <property type="match status" value="1"/>
</dbReference>
<proteinExistence type="predicted"/>
<dbReference type="InterPro" id="IPR037401">
    <property type="entry name" value="SnoaL-like"/>
</dbReference>
<dbReference type="PANTHER" id="PTHR41252">
    <property type="entry name" value="BLR2505 PROTEIN"/>
    <property type="match status" value="1"/>
</dbReference>
<reference evidence="2 3" key="1">
    <citation type="submission" date="2016-11" db="EMBL/GenBank/DDBJ databases">
        <authorList>
            <person name="Jaros S."/>
            <person name="Januszkiewicz K."/>
            <person name="Wedrychowicz H."/>
        </authorList>
    </citation>
    <scope>NUCLEOTIDE SEQUENCE [LARGE SCALE GENOMIC DNA]</scope>
    <source>
        <strain evidence="2 3">DSM 44523</strain>
    </source>
</reference>
<dbReference type="Gene3D" id="3.10.450.50">
    <property type="match status" value="1"/>
</dbReference>
<dbReference type="STRING" id="2017.SAMN05444320_10230"/>
<keyword evidence="3" id="KW-1185">Reference proteome</keyword>
<evidence type="ECO:0000313" key="2">
    <source>
        <dbReference type="EMBL" id="SHE93865.1"/>
    </source>
</evidence>
<protein>
    <recommendedName>
        <fullName evidence="1">SnoaL-like domain-containing protein</fullName>
    </recommendedName>
</protein>
<dbReference type="Proteomes" id="UP000184501">
    <property type="component" value="Unassembled WGS sequence"/>
</dbReference>
<organism evidence="2 3">
    <name type="scientific">Streptoalloteichus hindustanus</name>
    <dbReference type="NCBI Taxonomy" id="2017"/>
    <lineage>
        <taxon>Bacteria</taxon>
        <taxon>Bacillati</taxon>
        <taxon>Actinomycetota</taxon>
        <taxon>Actinomycetes</taxon>
        <taxon>Pseudonocardiales</taxon>
        <taxon>Pseudonocardiaceae</taxon>
        <taxon>Streptoalloteichus</taxon>
    </lineage>
</organism>
<evidence type="ECO:0000313" key="3">
    <source>
        <dbReference type="Proteomes" id="UP000184501"/>
    </source>
</evidence>
<feature type="domain" description="SnoaL-like" evidence="1">
    <location>
        <begin position="45"/>
        <end position="139"/>
    </location>
</feature>
<dbReference type="PANTHER" id="PTHR41252:SF1">
    <property type="entry name" value="BLR2505 PROTEIN"/>
    <property type="match status" value="1"/>
</dbReference>
<sequence>MNSAVDGAFFGDNSPQSQKTNAMAVLDGFYEAERAYFAAGGPGVADFADVARFLAPDVVLYSAPGLPYGGVWRGHEGMERFLAAMAGCWESVEFLDRTHVAEGDRVAVFLRVVFRARNGRELETTLLQMNTVRNGLVTEFRPYYWDPAAVADVVRDEASRVDPA</sequence>
<name>A0A1M4XK37_STRHI</name>
<dbReference type="AlphaFoldDB" id="A0A1M4XK37"/>
<dbReference type="InterPro" id="IPR032710">
    <property type="entry name" value="NTF2-like_dom_sf"/>
</dbReference>
<evidence type="ECO:0000259" key="1">
    <source>
        <dbReference type="Pfam" id="PF12680"/>
    </source>
</evidence>